<dbReference type="GO" id="GO:0005524">
    <property type="term" value="F:ATP binding"/>
    <property type="evidence" value="ECO:0007669"/>
    <property type="project" value="UniProtKB-KW"/>
</dbReference>
<evidence type="ECO:0000313" key="5">
    <source>
        <dbReference type="EMBL" id="EAY81246.1"/>
    </source>
</evidence>
<name>A2ZF62_ORYSI</name>
<reference evidence="5 6" key="1">
    <citation type="journal article" date="2005" name="PLoS Biol.">
        <title>The genomes of Oryza sativa: a history of duplications.</title>
        <authorList>
            <person name="Yu J."/>
            <person name="Wang J."/>
            <person name="Lin W."/>
            <person name="Li S."/>
            <person name="Li H."/>
            <person name="Zhou J."/>
            <person name="Ni P."/>
            <person name="Dong W."/>
            <person name="Hu S."/>
            <person name="Zeng C."/>
            <person name="Zhang J."/>
            <person name="Zhang Y."/>
            <person name="Li R."/>
            <person name="Xu Z."/>
            <person name="Li S."/>
            <person name="Li X."/>
            <person name="Zheng H."/>
            <person name="Cong L."/>
            <person name="Lin L."/>
            <person name="Yin J."/>
            <person name="Geng J."/>
            <person name="Li G."/>
            <person name="Shi J."/>
            <person name="Liu J."/>
            <person name="Lv H."/>
            <person name="Li J."/>
            <person name="Wang J."/>
            <person name="Deng Y."/>
            <person name="Ran L."/>
            <person name="Shi X."/>
            <person name="Wang X."/>
            <person name="Wu Q."/>
            <person name="Li C."/>
            <person name="Ren X."/>
            <person name="Wang J."/>
            <person name="Wang X."/>
            <person name="Li D."/>
            <person name="Liu D."/>
            <person name="Zhang X."/>
            <person name="Ji Z."/>
            <person name="Zhao W."/>
            <person name="Sun Y."/>
            <person name="Zhang Z."/>
            <person name="Bao J."/>
            <person name="Han Y."/>
            <person name="Dong L."/>
            <person name="Ji J."/>
            <person name="Chen P."/>
            <person name="Wu S."/>
            <person name="Liu J."/>
            <person name="Xiao Y."/>
            <person name="Bu D."/>
            <person name="Tan J."/>
            <person name="Yang L."/>
            <person name="Ye C."/>
            <person name="Zhang J."/>
            <person name="Xu J."/>
            <person name="Zhou Y."/>
            <person name="Yu Y."/>
            <person name="Zhang B."/>
            <person name="Zhuang S."/>
            <person name="Wei H."/>
            <person name="Liu B."/>
            <person name="Lei M."/>
            <person name="Yu H."/>
            <person name="Li Y."/>
            <person name="Xu H."/>
            <person name="Wei S."/>
            <person name="He X."/>
            <person name="Fang L."/>
            <person name="Zhang Z."/>
            <person name="Zhang Y."/>
            <person name="Huang X."/>
            <person name="Su Z."/>
            <person name="Tong W."/>
            <person name="Li J."/>
            <person name="Tong Z."/>
            <person name="Li S."/>
            <person name="Ye J."/>
            <person name="Wang L."/>
            <person name="Fang L."/>
            <person name="Lei T."/>
            <person name="Chen C."/>
            <person name="Chen H."/>
            <person name="Xu Z."/>
            <person name="Li H."/>
            <person name="Huang H."/>
            <person name="Zhang F."/>
            <person name="Xu H."/>
            <person name="Li N."/>
            <person name="Zhao C."/>
            <person name="Li S."/>
            <person name="Dong L."/>
            <person name="Huang Y."/>
            <person name="Li L."/>
            <person name="Xi Y."/>
            <person name="Qi Q."/>
            <person name="Li W."/>
            <person name="Zhang B."/>
            <person name="Hu W."/>
            <person name="Zhang Y."/>
            <person name="Tian X."/>
            <person name="Jiao Y."/>
            <person name="Liang X."/>
            <person name="Jin J."/>
            <person name="Gao L."/>
            <person name="Zheng W."/>
            <person name="Hao B."/>
            <person name="Liu S."/>
            <person name="Wang W."/>
            <person name="Yuan L."/>
            <person name="Cao M."/>
            <person name="McDermott J."/>
            <person name="Samudrala R."/>
            <person name="Wang J."/>
            <person name="Wong G.K."/>
            <person name="Yang H."/>
        </authorList>
    </citation>
    <scope>NUCLEOTIDE SEQUENCE [LARGE SCALE GENOMIC DNA]</scope>
    <source>
        <strain evidence="6">cv. 93-11</strain>
    </source>
</reference>
<dbReference type="PROSITE" id="PS50893">
    <property type="entry name" value="ABC_TRANSPORTER_2"/>
    <property type="match status" value="1"/>
</dbReference>
<dbReference type="HOGENOM" id="CLU_017344_4_1_1"/>
<organism evidence="5 6">
    <name type="scientific">Oryza sativa subsp. indica</name>
    <name type="common">Rice</name>
    <dbReference type="NCBI Taxonomy" id="39946"/>
    <lineage>
        <taxon>Eukaryota</taxon>
        <taxon>Viridiplantae</taxon>
        <taxon>Streptophyta</taxon>
        <taxon>Embryophyta</taxon>
        <taxon>Tracheophyta</taxon>
        <taxon>Spermatophyta</taxon>
        <taxon>Magnoliopsida</taxon>
        <taxon>Liliopsida</taxon>
        <taxon>Poales</taxon>
        <taxon>Poaceae</taxon>
        <taxon>BOP clade</taxon>
        <taxon>Oryzoideae</taxon>
        <taxon>Oryzeae</taxon>
        <taxon>Oryzinae</taxon>
        <taxon>Oryza</taxon>
        <taxon>Oryza sativa</taxon>
    </lineage>
</organism>
<dbReference type="SMART" id="SM00382">
    <property type="entry name" value="AAA"/>
    <property type="match status" value="1"/>
</dbReference>
<evidence type="ECO:0000256" key="1">
    <source>
        <dbReference type="ARBA" id="ARBA00022741"/>
    </source>
</evidence>
<dbReference type="InterPro" id="IPR017900">
    <property type="entry name" value="4Fe4S_Fe_S_CS"/>
</dbReference>
<evidence type="ECO:0000313" key="6">
    <source>
        <dbReference type="Proteomes" id="UP000007015"/>
    </source>
</evidence>
<dbReference type="PANTHER" id="PTHR19248">
    <property type="entry name" value="ATP-BINDING TRANSPORT PROTEIN-RELATED"/>
    <property type="match status" value="1"/>
</dbReference>
<dbReference type="PROSITE" id="PS00198">
    <property type="entry name" value="4FE4S_FER_1"/>
    <property type="match status" value="1"/>
</dbReference>
<keyword evidence="1" id="KW-0547">Nucleotide-binding</keyword>
<dbReference type="STRING" id="39946.A2ZF62"/>
<dbReference type="PRINTS" id="PR01868">
    <property type="entry name" value="ABCEFAMILY"/>
</dbReference>
<dbReference type="InterPro" id="IPR034348">
    <property type="entry name" value="RLI_dom_1"/>
</dbReference>
<dbReference type="GO" id="GO:0016887">
    <property type="term" value="F:ATP hydrolysis activity"/>
    <property type="evidence" value="ECO:0007669"/>
    <property type="project" value="InterPro"/>
</dbReference>
<dbReference type="InterPro" id="IPR003439">
    <property type="entry name" value="ABC_transporter-like_ATP-bd"/>
</dbReference>
<dbReference type="Pfam" id="PF04068">
    <property type="entry name" value="Fer4_RLI"/>
    <property type="match status" value="1"/>
</dbReference>
<proteinExistence type="predicted"/>
<protein>
    <recommendedName>
        <fullName evidence="7">ABC transporter E family member 2</fullName>
    </recommendedName>
</protein>
<dbReference type="CDD" id="cd03236">
    <property type="entry name" value="ABC_RNaseL_inhibitor_domain1"/>
    <property type="match status" value="1"/>
</dbReference>
<dbReference type="EMBL" id="CM000136">
    <property type="protein sequence ID" value="EAY81246.1"/>
    <property type="molecule type" value="Genomic_DNA"/>
</dbReference>
<accession>A2ZF62</accession>
<dbReference type="InterPro" id="IPR013283">
    <property type="entry name" value="RLI1"/>
</dbReference>
<gene>
    <name evidence="5" type="ORF">OsI_36424</name>
</gene>
<dbReference type="PROSITE" id="PS00211">
    <property type="entry name" value="ABC_TRANSPORTER_1"/>
    <property type="match status" value="1"/>
</dbReference>
<feature type="domain" description="ABC transporter" evidence="3">
    <location>
        <begin position="70"/>
        <end position="345"/>
    </location>
</feature>
<dbReference type="FunFam" id="3.40.50.300:FF:001913">
    <property type="entry name" value="ABC transporter E family member 2"/>
    <property type="match status" value="1"/>
</dbReference>
<dbReference type="InterPro" id="IPR027417">
    <property type="entry name" value="P-loop_NTPase"/>
</dbReference>
<evidence type="ECO:0000259" key="4">
    <source>
        <dbReference type="PROSITE" id="PS51379"/>
    </source>
</evidence>
<dbReference type="Pfam" id="PF00005">
    <property type="entry name" value="ABC_tran"/>
    <property type="match status" value="1"/>
</dbReference>
<dbReference type="Proteomes" id="UP000007015">
    <property type="component" value="Chromosome 11"/>
</dbReference>
<sequence>MAERLTRIAIVSEDKCKPKKCRQECKKSCPVVKTGKLCIEVTPASKLAFISEELCIGCGICVKKCPFDAIEIINLPKDLEKDTTHRYGPNTFKLHRLPVPRPGQVLGLVGTNGIGKSTALKVLAGKLKPNLGRFKNPPDWQEILTYFRGSELQNYFTRILEDNLKNPPDWQEILTYFRGSELQNYFTRILEDNLKAIIKPQYVDHIPKAVQGNVGQVLDQKDERGVKAELCVDLELNQVIDRNVGDLSGGELQRFAIAVVAVQNAEIFMFDEPSSYLDVKQRLKAAQVVRSLLRPNSYVIVVEHDLSVLDYLSDFICCLYGKPAAYGVVTLPFSVREGINIFLAGFVPPENLRFRDESLTFKPADIYLIDEPSAYLDSEQRIVASKVIKRFILHAKKTAFIVEHDFIMATYLADKVIVYEGRPSIDCTANAPQSLVSGMNKFLSNLLVELPAHNLPRPSMSYALLIQKIFKNLY</sequence>
<evidence type="ECO:0008006" key="7">
    <source>
        <dbReference type="Google" id="ProtNLM"/>
    </source>
</evidence>
<dbReference type="OMA" id="MVCIQNG"/>
<dbReference type="InterPro" id="IPR017896">
    <property type="entry name" value="4Fe4S_Fe-S-bd"/>
</dbReference>
<dbReference type="Pfam" id="PF00037">
    <property type="entry name" value="Fer4"/>
    <property type="match status" value="1"/>
</dbReference>
<keyword evidence="6" id="KW-1185">Reference proteome</keyword>
<dbReference type="SUPFAM" id="SSF54862">
    <property type="entry name" value="4Fe-4S ferredoxins"/>
    <property type="match status" value="1"/>
</dbReference>
<dbReference type="CDD" id="cd00267">
    <property type="entry name" value="ABC_ATPase"/>
    <property type="match status" value="1"/>
</dbReference>
<evidence type="ECO:0000259" key="3">
    <source>
        <dbReference type="PROSITE" id="PS50893"/>
    </source>
</evidence>
<dbReference type="SUPFAM" id="SSF52540">
    <property type="entry name" value="P-loop containing nucleoside triphosphate hydrolases"/>
    <property type="match status" value="2"/>
</dbReference>
<dbReference type="InterPro" id="IPR017871">
    <property type="entry name" value="ABC_transporter-like_CS"/>
</dbReference>
<dbReference type="InterPro" id="IPR003593">
    <property type="entry name" value="AAA+_ATPase"/>
</dbReference>
<dbReference type="Gramene" id="BGIOSGA035413-TA">
    <property type="protein sequence ID" value="BGIOSGA035413-PA"/>
    <property type="gene ID" value="BGIOSGA035413"/>
</dbReference>
<dbReference type="Gene3D" id="3.40.50.300">
    <property type="entry name" value="P-loop containing nucleotide triphosphate hydrolases"/>
    <property type="match status" value="3"/>
</dbReference>
<dbReference type="PROSITE" id="PS51379">
    <property type="entry name" value="4FE4S_FER_2"/>
    <property type="match status" value="1"/>
</dbReference>
<dbReference type="AlphaFoldDB" id="A2ZF62"/>
<evidence type="ECO:0000256" key="2">
    <source>
        <dbReference type="ARBA" id="ARBA00022840"/>
    </source>
</evidence>
<keyword evidence="2" id="KW-0067">ATP-binding</keyword>
<feature type="domain" description="4Fe-4S ferredoxin-type" evidence="4">
    <location>
        <begin position="46"/>
        <end position="75"/>
    </location>
</feature>
<dbReference type="InterPro" id="IPR007209">
    <property type="entry name" value="RNaseL-inhib-like_metal-bd_dom"/>
</dbReference>